<dbReference type="InterPro" id="IPR036928">
    <property type="entry name" value="AS_sf"/>
</dbReference>
<protein>
    <submittedName>
        <fullName evidence="2">Amidase</fullName>
    </submittedName>
</protein>
<dbReference type="AlphaFoldDB" id="A0A7D5LAE4"/>
<dbReference type="PIRSF" id="PIRSF001221">
    <property type="entry name" value="Amidase_fungi"/>
    <property type="match status" value="1"/>
</dbReference>
<dbReference type="InterPro" id="IPR023631">
    <property type="entry name" value="Amidase_dom"/>
</dbReference>
<dbReference type="InterPro" id="IPR020556">
    <property type="entry name" value="Amidase_CS"/>
</dbReference>
<dbReference type="Gene3D" id="3.90.1300.10">
    <property type="entry name" value="Amidase signature (AS) domain"/>
    <property type="match status" value="1"/>
</dbReference>
<dbReference type="OrthoDB" id="359273at2157"/>
<reference evidence="2 3" key="1">
    <citation type="submission" date="2020-06" db="EMBL/GenBank/DDBJ databases">
        <title>NJ-3-1, isolated from saline soil.</title>
        <authorList>
            <person name="Cui H.L."/>
            <person name="Shi X."/>
        </authorList>
    </citation>
    <scope>NUCLEOTIDE SEQUENCE [LARGE SCALE GENOMIC DNA]</scope>
    <source>
        <strain evidence="2 3">NJ-3-1</strain>
    </source>
</reference>
<dbReference type="RefSeq" id="WP_179268352.1">
    <property type="nucleotide sequence ID" value="NZ_CP058579.1"/>
</dbReference>
<dbReference type="GO" id="GO:0003824">
    <property type="term" value="F:catalytic activity"/>
    <property type="evidence" value="ECO:0007669"/>
    <property type="project" value="InterPro"/>
</dbReference>
<evidence type="ECO:0000313" key="2">
    <source>
        <dbReference type="EMBL" id="QLG61767.1"/>
    </source>
</evidence>
<accession>A0A7D5LAE4</accession>
<keyword evidence="3" id="KW-1185">Reference proteome</keyword>
<dbReference type="SUPFAM" id="SSF75304">
    <property type="entry name" value="Amidase signature (AS) enzymes"/>
    <property type="match status" value="1"/>
</dbReference>
<evidence type="ECO:0000313" key="3">
    <source>
        <dbReference type="Proteomes" id="UP000509626"/>
    </source>
</evidence>
<dbReference type="Pfam" id="PF01425">
    <property type="entry name" value="Amidase"/>
    <property type="match status" value="1"/>
</dbReference>
<gene>
    <name evidence="2" type="ORF">HUG12_08510</name>
</gene>
<evidence type="ECO:0000259" key="1">
    <source>
        <dbReference type="Pfam" id="PF01425"/>
    </source>
</evidence>
<dbReference type="PROSITE" id="PS00571">
    <property type="entry name" value="AMIDASES"/>
    <property type="match status" value="1"/>
</dbReference>
<dbReference type="EMBL" id="CP058579">
    <property type="protein sequence ID" value="QLG61767.1"/>
    <property type="molecule type" value="Genomic_DNA"/>
</dbReference>
<dbReference type="GeneID" id="56037495"/>
<dbReference type="Proteomes" id="UP000509626">
    <property type="component" value="Chromosome"/>
</dbReference>
<sequence>MADPCLSSAESLARRIRDGSLSPVEVVEAHLDRIDDRDGELNAYVEVLDDQARRAAADAERAVESGADLGPLHGVPVAVKDLQNVAGVPTTFGSKPMTDFVAEENDLFVDRLLDAGAIVLGKTNTPEYGHKGTTDNLVVGPTGTPFDASKNAGGSSGGSAAAVAAGLAPLAQGSDGGGSIRIPSAFCGVFGVKPTYRRIARPARPNAFTHTPFSQLGPHARTVRDAALLLDVMAGPHPEDPMVLPESDDDYLAATTRGIEGLSVAYSPNLGVFPVEETVTDIVDDALSAFERAGADVVDVELDYDGRTREEMEDAWLAGFRTNFGALAEDRKALGVDYRGEDRADATRTFVEAADAGAAMSAVDYQRADNVRTDVFLGVQDVFEEHDLLVAPTLAVESIDNAGDDEGNTVGPSELNGEPVDPLIGWCLTYPFNMTGHPVANVPAGLTAAGMPVGMQVAGPRFADERVLAATAAVERTRPWNDAYDTL</sequence>
<dbReference type="KEGG" id="halu:HUG12_08510"/>
<organism evidence="2 3">
    <name type="scientific">Halorarum salinum</name>
    <dbReference type="NCBI Taxonomy" id="2743089"/>
    <lineage>
        <taxon>Archaea</taxon>
        <taxon>Methanobacteriati</taxon>
        <taxon>Methanobacteriota</taxon>
        <taxon>Stenosarchaea group</taxon>
        <taxon>Halobacteria</taxon>
        <taxon>Halobacteriales</taxon>
        <taxon>Haloferacaceae</taxon>
        <taxon>Halorarum</taxon>
    </lineage>
</organism>
<dbReference type="InterPro" id="IPR000120">
    <property type="entry name" value="Amidase"/>
</dbReference>
<proteinExistence type="predicted"/>
<feature type="domain" description="Amidase" evidence="1">
    <location>
        <begin position="25"/>
        <end position="468"/>
    </location>
</feature>
<dbReference type="PANTHER" id="PTHR11895:SF7">
    <property type="entry name" value="GLUTAMYL-TRNA(GLN) AMIDOTRANSFERASE SUBUNIT A, MITOCHONDRIAL"/>
    <property type="match status" value="1"/>
</dbReference>
<name>A0A7D5LAE4_9EURY</name>
<dbReference type="PANTHER" id="PTHR11895">
    <property type="entry name" value="TRANSAMIDASE"/>
    <property type="match status" value="1"/>
</dbReference>